<dbReference type="OrthoDB" id="79171at2759"/>
<evidence type="ECO:0000256" key="3">
    <source>
        <dbReference type="SAM" id="MobiDB-lite"/>
    </source>
</evidence>
<dbReference type="EMBL" id="ML975193">
    <property type="protein sequence ID" value="KAF1808015.1"/>
    <property type="molecule type" value="Genomic_DNA"/>
</dbReference>
<dbReference type="GO" id="GO:0005634">
    <property type="term" value="C:nucleus"/>
    <property type="evidence" value="ECO:0007669"/>
    <property type="project" value="UniProtKB-SubCell"/>
</dbReference>
<dbReference type="PANTHER" id="PTHR46297:SF2">
    <property type="entry name" value="TUDOR DOMAIN-CONTAINING PROTEIN"/>
    <property type="match status" value="1"/>
</dbReference>
<sequence>MASQIATREAEIKEYEEQLETVLSALQGDSESAELNTLKDELNQILALQRDEVAELKATAASEPAKPPSSKDKWTRDPGPDVSHRKPDTPHPTDQPSPAITYAVNDPVLAQWTSGDRKFYPARITSITGSAAAPVYTVVFKSYNNTETARAHELKPLPTAHAGRKRKAEEAALPADNANVISAAAAIDPELAKEARKVKARKELEASKSKWQDFNAKGKFGKGKRKESMFRTGEGVNARVGFTGSGQAMRKDPSRSRHIHEYGEDEY</sequence>
<feature type="region of interest" description="Disordered" evidence="3">
    <location>
        <begin position="237"/>
        <end position="267"/>
    </location>
</feature>
<organism evidence="5">
    <name type="scientific">Eremomyces bilateralis CBS 781.70</name>
    <dbReference type="NCBI Taxonomy" id="1392243"/>
    <lineage>
        <taxon>Eukaryota</taxon>
        <taxon>Fungi</taxon>
        <taxon>Dikarya</taxon>
        <taxon>Ascomycota</taxon>
        <taxon>Pezizomycotina</taxon>
        <taxon>Dothideomycetes</taxon>
        <taxon>Dothideomycetes incertae sedis</taxon>
        <taxon>Eremomycetales</taxon>
        <taxon>Eremomycetaceae</taxon>
        <taxon>Eremomyces</taxon>
    </lineage>
</organism>
<dbReference type="InterPro" id="IPR002999">
    <property type="entry name" value="Tudor"/>
</dbReference>
<dbReference type="GeneID" id="54415338"/>
<dbReference type="SUPFAM" id="SSF63748">
    <property type="entry name" value="Tudor/PWWP/MBT"/>
    <property type="match status" value="1"/>
</dbReference>
<evidence type="ECO:0000259" key="4">
    <source>
        <dbReference type="SMART" id="SM00333"/>
    </source>
</evidence>
<feature type="compositionally biased region" description="Basic and acidic residues" evidence="3">
    <location>
        <begin position="249"/>
        <end position="267"/>
    </location>
</feature>
<reference evidence="7" key="3">
    <citation type="submission" date="2025-04" db="UniProtKB">
        <authorList>
            <consortium name="RefSeq"/>
        </authorList>
    </citation>
    <scope>IDENTIFICATION</scope>
    <source>
        <strain evidence="7">CBS 781.70</strain>
    </source>
</reference>
<reference evidence="7" key="2">
    <citation type="submission" date="2020-04" db="EMBL/GenBank/DDBJ databases">
        <authorList>
            <consortium name="NCBI Genome Project"/>
        </authorList>
    </citation>
    <scope>NUCLEOTIDE SEQUENCE</scope>
    <source>
        <strain evidence="7">CBS 781.70</strain>
    </source>
</reference>
<dbReference type="Gene3D" id="2.30.30.140">
    <property type="match status" value="1"/>
</dbReference>
<feature type="domain" description="Tudor" evidence="4">
    <location>
        <begin position="100"/>
        <end position="162"/>
    </location>
</feature>
<comment type="subcellular location">
    <subcellularLocation>
        <location evidence="1">Nucleus</location>
    </subcellularLocation>
</comment>
<protein>
    <recommendedName>
        <fullName evidence="4">Tudor domain-containing protein</fullName>
    </recommendedName>
</protein>
<gene>
    <name evidence="5 7" type="ORF">P152DRAFT_258258</name>
</gene>
<dbReference type="RefSeq" id="XP_033529646.1">
    <property type="nucleotide sequence ID" value="XM_033674768.1"/>
</dbReference>
<keyword evidence="2" id="KW-0539">Nucleus</keyword>
<evidence type="ECO:0000313" key="6">
    <source>
        <dbReference type="Proteomes" id="UP000504638"/>
    </source>
</evidence>
<evidence type="ECO:0000313" key="5">
    <source>
        <dbReference type="EMBL" id="KAF1808015.1"/>
    </source>
</evidence>
<evidence type="ECO:0000313" key="7">
    <source>
        <dbReference type="RefSeq" id="XP_033529646.1"/>
    </source>
</evidence>
<dbReference type="AlphaFoldDB" id="A0A6G1FQA8"/>
<dbReference type="Proteomes" id="UP000504638">
    <property type="component" value="Unplaced"/>
</dbReference>
<feature type="region of interest" description="Disordered" evidence="3">
    <location>
        <begin position="151"/>
        <end position="171"/>
    </location>
</feature>
<feature type="region of interest" description="Disordered" evidence="3">
    <location>
        <begin position="56"/>
        <end position="101"/>
    </location>
</feature>
<dbReference type="SMART" id="SM00333">
    <property type="entry name" value="TUDOR"/>
    <property type="match status" value="1"/>
</dbReference>
<accession>A0A6G1FQA8</accession>
<reference evidence="5 7" key="1">
    <citation type="submission" date="2020-01" db="EMBL/GenBank/DDBJ databases">
        <authorList>
            <consortium name="DOE Joint Genome Institute"/>
            <person name="Haridas S."/>
            <person name="Albert R."/>
            <person name="Binder M."/>
            <person name="Bloem J."/>
            <person name="Labutti K."/>
            <person name="Salamov A."/>
            <person name="Andreopoulos B."/>
            <person name="Baker S.E."/>
            <person name="Barry K."/>
            <person name="Bills G."/>
            <person name="Bluhm B.H."/>
            <person name="Cannon C."/>
            <person name="Castanera R."/>
            <person name="Culley D.E."/>
            <person name="Daum C."/>
            <person name="Ezra D."/>
            <person name="Gonzalez J.B."/>
            <person name="Henrissat B."/>
            <person name="Kuo A."/>
            <person name="Liang C."/>
            <person name="Lipzen A."/>
            <person name="Lutzoni F."/>
            <person name="Magnuson J."/>
            <person name="Mondo S."/>
            <person name="Nolan M."/>
            <person name="Ohm R."/>
            <person name="Pangilinan J."/>
            <person name="Park H.-J."/>
            <person name="Ramirez L."/>
            <person name="Alfaro M."/>
            <person name="Sun H."/>
            <person name="Tritt A."/>
            <person name="Yoshinaga Y."/>
            <person name="Zwiers L.-H."/>
            <person name="Turgeon B.G."/>
            <person name="Goodwin S.B."/>
            <person name="Spatafora J.W."/>
            <person name="Crous P.W."/>
            <person name="Grigoriev I.V."/>
        </authorList>
    </citation>
    <scope>NUCLEOTIDE SEQUENCE</scope>
    <source>
        <strain evidence="5 7">CBS 781.70</strain>
    </source>
</reference>
<evidence type="ECO:0000256" key="1">
    <source>
        <dbReference type="ARBA" id="ARBA00004123"/>
    </source>
</evidence>
<dbReference type="CDD" id="cd20446">
    <property type="entry name" value="Tudor_SpSPF30-like"/>
    <property type="match status" value="1"/>
</dbReference>
<dbReference type="PANTHER" id="PTHR46297">
    <property type="entry name" value="ZINC FINGER CCCH-TYPE WITH G PATCH DOMAIN-CONTAINING PROTEIN"/>
    <property type="match status" value="1"/>
</dbReference>
<keyword evidence="6" id="KW-1185">Reference proteome</keyword>
<evidence type="ECO:0000256" key="2">
    <source>
        <dbReference type="ARBA" id="ARBA00023242"/>
    </source>
</evidence>
<feature type="compositionally biased region" description="Basic and acidic residues" evidence="3">
    <location>
        <begin position="69"/>
        <end position="91"/>
    </location>
</feature>
<name>A0A6G1FQA8_9PEZI</name>
<proteinExistence type="predicted"/>